<comment type="function">
    <text evidence="2">Catalyzes the hydroxylation of the N(6)-(4-aminobutyl)-L-lysine intermediate produced by deoxyhypusine synthase/DHPS on a critical lysine of the eukaryotic translation initiation factor 5A/eIF-5A. This is the second step of the post-translational modification of that lysine into an unusual amino acid residue named hypusine. Hypusination is unique to mature eIF-5A factor and is essential for its function.</text>
</comment>
<dbReference type="InterPro" id="IPR000357">
    <property type="entry name" value="HEAT"/>
</dbReference>
<dbReference type="AlphaFoldDB" id="A0A953J634"/>
<dbReference type="PANTHER" id="PTHR12697">
    <property type="entry name" value="PBS LYASE HEAT-LIKE PROTEIN"/>
    <property type="match status" value="1"/>
</dbReference>
<evidence type="ECO:0000256" key="2">
    <source>
        <dbReference type="ARBA" id="ARBA00045876"/>
    </source>
</evidence>
<dbReference type="EMBL" id="JAIOIV010000073">
    <property type="protein sequence ID" value="MBZ0156353.1"/>
    <property type="molecule type" value="Genomic_DNA"/>
</dbReference>
<dbReference type="InterPro" id="IPR021133">
    <property type="entry name" value="HEAT_type_2"/>
</dbReference>
<dbReference type="Pfam" id="PF03130">
    <property type="entry name" value="HEAT_PBS"/>
    <property type="match status" value="1"/>
</dbReference>
<dbReference type="PROSITE" id="PS50077">
    <property type="entry name" value="HEAT_REPEAT"/>
    <property type="match status" value="1"/>
</dbReference>
<evidence type="ECO:0000313" key="4">
    <source>
        <dbReference type="Proteomes" id="UP000705867"/>
    </source>
</evidence>
<dbReference type="InterPro" id="IPR011989">
    <property type="entry name" value="ARM-like"/>
</dbReference>
<sequence length="615" mass="67230">MVKNIKKIIQNLESDDPPARRRAAETLGEGDERAIYPLVKALNDENAGVQDAAMRALISIGGEVTAYMVLPLLRSNTLLRNTALIILKELGEVAVPLLYSLLKDKDDDVRKFAIDLFGEIKRGVDPSRVVPLLGDVNANVRAAAAKALGVLEYRAAVPELVHALGDEEWVAFSALEALGDLMAQEAAGEIAALLSSPSGVVRFVAIETLGRLKTASVLDALLEYLPRASEEEKNAVIKSLILIGITPEMADLSDYLIAMLKDGDWNDREIALKGMVALNCRKAVPYIVDIAGSLDPSVPGSEERISLLKSAINAIDAEEELLNLLESSDIKYRGKSFAIEILGETRSKRATFRLIDYLNDMRRDLRRATVEALGEIGDPEVIGHLLEASQRDVDAHVRRSAIEALGNIQAKEAYTPLVDLLAVERYYDVVEKIVEALLKIDTGSLLADLSRYNSNVREVAAKTICEVDILLQLADDTEKKVRMAAIYGLGRAGTQKAVAKLIHFLGDSDPDIRKTAVVGLGDARSCSAELFDALHDDDPWVRFYAIKAIAFSCDEEKAVFLISSMFDDEFIPVVMSAIDSIKQIGGREAYEALVAHEGHPNPDVQEKIREALHSL</sequence>
<keyword evidence="1" id="KW-0677">Repeat</keyword>
<dbReference type="SMART" id="SM00567">
    <property type="entry name" value="EZ_HEAT"/>
    <property type="match status" value="11"/>
</dbReference>
<dbReference type="SUPFAM" id="SSF48371">
    <property type="entry name" value="ARM repeat"/>
    <property type="match status" value="2"/>
</dbReference>
<protein>
    <submittedName>
        <fullName evidence="3">HEAT repeat domain-containing protein</fullName>
    </submittedName>
</protein>
<dbReference type="Pfam" id="PF13646">
    <property type="entry name" value="HEAT_2"/>
    <property type="match status" value="5"/>
</dbReference>
<dbReference type="InterPro" id="IPR004155">
    <property type="entry name" value="PBS_lyase_HEAT"/>
</dbReference>
<comment type="caution">
    <text evidence="3">The sequence shown here is derived from an EMBL/GenBank/DDBJ whole genome shotgun (WGS) entry which is preliminary data.</text>
</comment>
<evidence type="ECO:0000313" key="3">
    <source>
        <dbReference type="EMBL" id="MBZ0156353.1"/>
    </source>
</evidence>
<reference evidence="3" key="1">
    <citation type="journal article" date="2021" name="bioRxiv">
        <title>Unraveling nitrogen, sulfur and carbon metabolic pathways and microbial community transcriptional responses to substrate deprivation and toxicity stresses in a bioreactor mimicking anoxic brackish coastal sediment conditions.</title>
        <authorList>
            <person name="Martins P.D."/>
            <person name="Echeveste M.J."/>
            <person name="Arshad A."/>
            <person name="Kurth J."/>
            <person name="Ouboter H."/>
            <person name="Jetten M.S.M."/>
            <person name="Welte C.U."/>
        </authorList>
    </citation>
    <scope>NUCLEOTIDE SEQUENCE</scope>
    <source>
        <strain evidence="3">MAG_39</strain>
    </source>
</reference>
<reference evidence="3" key="2">
    <citation type="submission" date="2021-08" db="EMBL/GenBank/DDBJ databases">
        <authorList>
            <person name="Dalcin Martins P."/>
        </authorList>
    </citation>
    <scope>NUCLEOTIDE SEQUENCE</scope>
    <source>
        <strain evidence="3">MAG_39</strain>
    </source>
</reference>
<proteinExistence type="predicted"/>
<dbReference type="GO" id="GO:0016491">
    <property type="term" value="F:oxidoreductase activity"/>
    <property type="evidence" value="ECO:0007669"/>
    <property type="project" value="TreeGrafter"/>
</dbReference>
<dbReference type="Pfam" id="PF02985">
    <property type="entry name" value="HEAT"/>
    <property type="match status" value="1"/>
</dbReference>
<dbReference type="Gene3D" id="1.25.10.10">
    <property type="entry name" value="Leucine-rich Repeat Variant"/>
    <property type="match status" value="6"/>
</dbReference>
<dbReference type="InterPro" id="IPR016024">
    <property type="entry name" value="ARM-type_fold"/>
</dbReference>
<accession>A0A953J634</accession>
<dbReference type="Proteomes" id="UP000705867">
    <property type="component" value="Unassembled WGS sequence"/>
</dbReference>
<gene>
    <name evidence="3" type="ORF">K8I29_09120</name>
</gene>
<evidence type="ECO:0000256" key="1">
    <source>
        <dbReference type="ARBA" id="ARBA00022737"/>
    </source>
</evidence>
<organism evidence="3 4">
    <name type="scientific">Candidatus Nitrobium versatile</name>
    <dbReference type="NCBI Taxonomy" id="2884831"/>
    <lineage>
        <taxon>Bacteria</taxon>
        <taxon>Pseudomonadati</taxon>
        <taxon>Nitrospirota</taxon>
        <taxon>Nitrospiria</taxon>
        <taxon>Nitrospirales</taxon>
        <taxon>Nitrospiraceae</taxon>
        <taxon>Candidatus Nitrobium</taxon>
    </lineage>
</organism>
<name>A0A953J634_9BACT</name>
<dbReference type="PANTHER" id="PTHR12697:SF5">
    <property type="entry name" value="DEOXYHYPUSINE HYDROXYLASE"/>
    <property type="match status" value="1"/>
</dbReference>